<evidence type="ECO:0000313" key="2">
    <source>
        <dbReference type="EMBL" id="EDQ99233.1"/>
    </source>
</evidence>
<dbReference type="HOGENOM" id="CLU_511971_0_0_1"/>
<gene>
    <name evidence="2" type="ORF">LACBIDRAFT_335213</name>
</gene>
<dbReference type="InParanoid" id="B0E1Q0"/>
<proteinExistence type="predicted"/>
<reference evidence="2 3" key="1">
    <citation type="journal article" date="2008" name="Nature">
        <title>The genome of Laccaria bicolor provides insights into mycorrhizal symbiosis.</title>
        <authorList>
            <person name="Martin F."/>
            <person name="Aerts A."/>
            <person name="Ahren D."/>
            <person name="Brun A."/>
            <person name="Danchin E.G.J."/>
            <person name="Duchaussoy F."/>
            <person name="Gibon J."/>
            <person name="Kohler A."/>
            <person name="Lindquist E."/>
            <person name="Pereda V."/>
            <person name="Salamov A."/>
            <person name="Shapiro H.J."/>
            <person name="Wuyts J."/>
            <person name="Blaudez D."/>
            <person name="Buee M."/>
            <person name="Brokstein P."/>
            <person name="Canbaeck B."/>
            <person name="Cohen D."/>
            <person name="Courty P.E."/>
            <person name="Coutinho P.M."/>
            <person name="Delaruelle C."/>
            <person name="Detter J.C."/>
            <person name="Deveau A."/>
            <person name="DiFazio S."/>
            <person name="Duplessis S."/>
            <person name="Fraissinet-Tachet L."/>
            <person name="Lucic E."/>
            <person name="Frey-Klett P."/>
            <person name="Fourrey C."/>
            <person name="Feussner I."/>
            <person name="Gay G."/>
            <person name="Grimwood J."/>
            <person name="Hoegger P.J."/>
            <person name="Jain P."/>
            <person name="Kilaru S."/>
            <person name="Labbe J."/>
            <person name="Lin Y.C."/>
            <person name="Legue V."/>
            <person name="Le Tacon F."/>
            <person name="Marmeisse R."/>
            <person name="Melayah D."/>
            <person name="Montanini B."/>
            <person name="Muratet M."/>
            <person name="Nehls U."/>
            <person name="Niculita-Hirzel H."/>
            <person name="Oudot-Le Secq M.P."/>
            <person name="Peter M."/>
            <person name="Quesneville H."/>
            <person name="Rajashekar B."/>
            <person name="Reich M."/>
            <person name="Rouhier N."/>
            <person name="Schmutz J."/>
            <person name="Yin T."/>
            <person name="Chalot M."/>
            <person name="Henrissat B."/>
            <person name="Kuees U."/>
            <person name="Lucas S."/>
            <person name="Van de Peer Y."/>
            <person name="Podila G.K."/>
            <person name="Polle A."/>
            <person name="Pukkila P.J."/>
            <person name="Richardson P.M."/>
            <person name="Rouze P."/>
            <person name="Sanders I.R."/>
            <person name="Stajich J.E."/>
            <person name="Tunlid A."/>
            <person name="Tuskan G."/>
            <person name="Grigoriev I.V."/>
        </authorList>
    </citation>
    <scope>NUCLEOTIDE SEQUENCE [LARGE SCALE GENOMIC DNA]</scope>
    <source>
        <strain evidence="3">S238N-H82 / ATCC MYA-4686</strain>
    </source>
</reference>
<feature type="region of interest" description="Disordered" evidence="1">
    <location>
        <begin position="73"/>
        <end position="96"/>
    </location>
</feature>
<dbReference type="EMBL" id="DS547169">
    <property type="protein sequence ID" value="EDQ99233.1"/>
    <property type="molecule type" value="Genomic_DNA"/>
</dbReference>
<dbReference type="KEGG" id="lbc:LACBIDRAFT_335213"/>
<dbReference type="RefSeq" id="XP_001890130.1">
    <property type="nucleotide sequence ID" value="XM_001890095.1"/>
</dbReference>
<sequence>MSALVTQLDAPVTVPNNATLWTMEWAQSECEKSRHNTNAHTHLWLSSVDGRGHQAKSDEGIGQEKRTVRRRWLEEKGDNQETTAKTFQPTSCDIGLPSESDSGSDSMIFIQVKSKSHRAAQRSMFKIFHVECRNLWFQLLSEKEDSLITGKDMMMSMDKDCIWEKLKLLRILDLGSNLPCWPSTIPFWAKTALLTSTTSSVTVSTITRTSLVHVVHFERLKITGCFNLILRHPQIAITRLVTCSSKCASAAVSSELLLPCFISTTYPLAIQIRFFEFRQTPSPTVLDLTFLVIATWQQHVVLPIVFLALLHPMVQIRFLEFRQSPSPTFLDIVHYCNGFLIFQSPAIATWQQHIVLPIGSSALLRSLFEFDFSTSGDHPHIIPKIFSCPLTATWQHIVLPMVFPPSPNIPIRFLEFWRSLSRRSISYASCNLRRSGSSLRGKTTRQHVMVSVSIWFFTNNTHADTGITISLATLPLPTSTRNSLRKQDISTLLWPHNFPPYPCSRAIILLASPFGFLHTTSDLGVDAMCFDT</sequence>
<dbReference type="GeneID" id="6085756"/>
<dbReference type="AlphaFoldDB" id="B0E1Q0"/>
<name>B0E1Q0_LACBS</name>
<evidence type="ECO:0000313" key="3">
    <source>
        <dbReference type="Proteomes" id="UP000001194"/>
    </source>
</evidence>
<keyword evidence="3" id="KW-1185">Reference proteome</keyword>
<organism evidence="3">
    <name type="scientific">Laccaria bicolor (strain S238N-H82 / ATCC MYA-4686)</name>
    <name type="common">Bicoloured deceiver</name>
    <name type="synonym">Laccaria laccata var. bicolor</name>
    <dbReference type="NCBI Taxonomy" id="486041"/>
    <lineage>
        <taxon>Eukaryota</taxon>
        <taxon>Fungi</taxon>
        <taxon>Dikarya</taxon>
        <taxon>Basidiomycota</taxon>
        <taxon>Agaricomycotina</taxon>
        <taxon>Agaricomycetes</taxon>
        <taxon>Agaricomycetidae</taxon>
        <taxon>Agaricales</taxon>
        <taxon>Agaricineae</taxon>
        <taxon>Hydnangiaceae</taxon>
        <taxon>Laccaria</taxon>
    </lineage>
</organism>
<dbReference type="Proteomes" id="UP000001194">
    <property type="component" value="Unassembled WGS sequence"/>
</dbReference>
<evidence type="ECO:0000256" key="1">
    <source>
        <dbReference type="SAM" id="MobiDB-lite"/>
    </source>
</evidence>
<accession>B0E1Q0</accession>
<feature type="compositionally biased region" description="Polar residues" evidence="1">
    <location>
        <begin position="80"/>
        <end position="91"/>
    </location>
</feature>
<protein>
    <submittedName>
        <fullName evidence="2">Predicted protein</fullName>
    </submittedName>
</protein>